<dbReference type="AlphaFoldDB" id="A0AAW0CHG0"/>
<dbReference type="Gene3D" id="3.60.130.30">
    <property type="match status" value="1"/>
</dbReference>
<evidence type="ECO:0000256" key="1">
    <source>
        <dbReference type="SAM" id="MobiDB-lite"/>
    </source>
</evidence>
<organism evidence="2 3">
    <name type="scientific">Paramarasmius palmivorus</name>
    <dbReference type="NCBI Taxonomy" id="297713"/>
    <lineage>
        <taxon>Eukaryota</taxon>
        <taxon>Fungi</taxon>
        <taxon>Dikarya</taxon>
        <taxon>Basidiomycota</taxon>
        <taxon>Agaricomycotina</taxon>
        <taxon>Agaricomycetes</taxon>
        <taxon>Agaricomycetidae</taxon>
        <taxon>Agaricales</taxon>
        <taxon>Marasmiineae</taxon>
        <taxon>Marasmiaceae</taxon>
        <taxon>Paramarasmius</taxon>
    </lineage>
</organism>
<evidence type="ECO:0000313" key="3">
    <source>
        <dbReference type="Proteomes" id="UP001383192"/>
    </source>
</evidence>
<name>A0AAW0CHG0_9AGAR</name>
<reference evidence="2 3" key="1">
    <citation type="submission" date="2024-01" db="EMBL/GenBank/DDBJ databases">
        <title>A draft genome for a cacao thread blight-causing isolate of Paramarasmius palmivorus.</title>
        <authorList>
            <person name="Baruah I.K."/>
            <person name="Bukari Y."/>
            <person name="Amoako-Attah I."/>
            <person name="Meinhardt L.W."/>
            <person name="Bailey B.A."/>
            <person name="Cohen S.P."/>
        </authorList>
    </citation>
    <scope>NUCLEOTIDE SEQUENCE [LARGE SCALE GENOMIC DNA]</scope>
    <source>
        <strain evidence="2 3">GH-12</strain>
    </source>
</reference>
<feature type="region of interest" description="Disordered" evidence="1">
    <location>
        <begin position="23"/>
        <end position="78"/>
    </location>
</feature>
<dbReference type="EMBL" id="JAYKXP010000039">
    <property type="protein sequence ID" value="KAK7039293.1"/>
    <property type="molecule type" value="Genomic_DNA"/>
</dbReference>
<evidence type="ECO:0000313" key="2">
    <source>
        <dbReference type="EMBL" id="KAK7039293.1"/>
    </source>
</evidence>
<protein>
    <submittedName>
        <fullName evidence="2">Uncharacterized protein</fullName>
    </submittedName>
</protein>
<sequence>MVPTPYYLPEDFDFESLMARAFANQRDDSPSSPHDSPATEVTPISSAVKSVGNGVDGSMSGSGSSGSGSMSRSKAQSKRCRALKRAAAKALVTPESYAPQPPKKPRLVHTVAVDVSMDQLRASDNGFTGYHTKYGKLEYTLEDMTGEDSKFCFTKLEWDGRSDMVLVTNDGYQITHCIGFPDEKTWPECAQRAGDRLDAAAPRLSGRLMDNHRGGFDALSAGVSCDMGMKEPKVVGQANTHNQQIVNNLLSDPDVIRLAGLQSAAFCHCQPTLYSQYAANRLDLKGKHSQLYWNFPNSIFAHVTFNFGPRTVCVEHTDFGNRPDGFCGVTALSPTQGGYDYKKGGHMILWDLRVVIEFPPGATILLLSAVLRHSNVAIAHNERRFSFTQYTSGGLFRWVERGFRMEKDFWASLSTDEVKKEKEQDKVRWKSAFANFARFVK</sequence>
<dbReference type="Proteomes" id="UP001383192">
    <property type="component" value="Unassembled WGS sequence"/>
</dbReference>
<gene>
    <name evidence="2" type="ORF">VNI00_010198</name>
</gene>
<comment type="caution">
    <text evidence="2">The sequence shown here is derived from an EMBL/GenBank/DDBJ whole genome shotgun (WGS) entry which is preliminary data.</text>
</comment>
<proteinExistence type="predicted"/>
<feature type="compositionally biased region" description="Low complexity" evidence="1">
    <location>
        <begin position="50"/>
        <end position="73"/>
    </location>
</feature>
<keyword evidence="3" id="KW-1185">Reference proteome</keyword>
<accession>A0AAW0CHG0</accession>